<feature type="compositionally biased region" description="Polar residues" evidence="1">
    <location>
        <begin position="1"/>
        <end position="10"/>
    </location>
</feature>
<dbReference type="InterPro" id="IPR052948">
    <property type="entry name" value="Low_temp-induced_all0457"/>
</dbReference>
<keyword evidence="3" id="KW-1185">Reference proteome</keyword>
<feature type="compositionally biased region" description="Low complexity" evidence="1">
    <location>
        <begin position="11"/>
        <end position="43"/>
    </location>
</feature>
<organism evidence="2 3">
    <name type="scientific">Hymenobacter daecheongensis DSM 21074</name>
    <dbReference type="NCBI Taxonomy" id="1121955"/>
    <lineage>
        <taxon>Bacteria</taxon>
        <taxon>Pseudomonadati</taxon>
        <taxon>Bacteroidota</taxon>
        <taxon>Cytophagia</taxon>
        <taxon>Cytophagales</taxon>
        <taxon>Hymenobacteraceae</taxon>
        <taxon>Hymenobacter</taxon>
    </lineage>
</organism>
<evidence type="ECO:0000256" key="1">
    <source>
        <dbReference type="SAM" id="MobiDB-lite"/>
    </source>
</evidence>
<feature type="region of interest" description="Disordered" evidence="1">
    <location>
        <begin position="93"/>
        <end position="122"/>
    </location>
</feature>
<name>A0A1M6G9M4_9BACT</name>
<dbReference type="STRING" id="1121955.SAMN02745146_2173"/>
<feature type="region of interest" description="Disordered" evidence="1">
    <location>
        <begin position="1"/>
        <end position="53"/>
    </location>
</feature>
<dbReference type="AlphaFoldDB" id="A0A1M6G9M4"/>
<reference evidence="2 3" key="1">
    <citation type="submission" date="2016-11" db="EMBL/GenBank/DDBJ databases">
        <authorList>
            <person name="Jaros S."/>
            <person name="Januszkiewicz K."/>
            <person name="Wedrychowicz H."/>
        </authorList>
    </citation>
    <scope>NUCLEOTIDE SEQUENCE [LARGE SCALE GENOMIC DNA]</scope>
    <source>
        <strain evidence="2 3">DSM 21074</strain>
    </source>
</reference>
<evidence type="ECO:0000313" key="2">
    <source>
        <dbReference type="EMBL" id="SHJ06685.1"/>
    </source>
</evidence>
<dbReference type="PANTHER" id="PTHR36109">
    <property type="entry name" value="MEMBRANE PROTEIN-RELATED"/>
    <property type="match status" value="1"/>
</dbReference>
<gene>
    <name evidence="2" type="ORF">SAMN02745146_2173</name>
</gene>
<protein>
    <submittedName>
        <fullName evidence="2">Uncharacterized protein</fullName>
    </submittedName>
</protein>
<dbReference type="RefSeq" id="WP_317041378.1">
    <property type="nucleotide sequence ID" value="NZ_FQYN01000004.1"/>
</dbReference>
<dbReference type="EMBL" id="FQYN01000004">
    <property type="protein sequence ID" value="SHJ06685.1"/>
    <property type="molecule type" value="Genomic_DNA"/>
</dbReference>
<evidence type="ECO:0000313" key="3">
    <source>
        <dbReference type="Proteomes" id="UP000184418"/>
    </source>
</evidence>
<accession>A0A1M6G9M4</accession>
<dbReference type="Proteomes" id="UP000184418">
    <property type="component" value="Unassembled WGS sequence"/>
</dbReference>
<dbReference type="PANTHER" id="PTHR36109:SF2">
    <property type="entry name" value="MEMBRANE PROTEIN"/>
    <property type="match status" value="1"/>
</dbReference>
<proteinExistence type="predicted"/>
<feature type="compositionally biased region" description="Polar residues" evidence="1">
    <location>
        <begin position="98"/>
        <end position="107"/>
    </location>
</feature>
<sequence>MNTNDPNNPQNTGTGAGSNYGTSNTGTGMGNSSSSSNQGTSYNAGTGVNKDGDDFSATAKGAAVAGTAGAVVGRGIDAVQNAADEAAHAVTGEPYRNASGSGMLTSSFRDRQSAERAYQSLSSRGYGKDDVNLLMSDETRKTHFGDNTPDTDLGDKAMEGAGVGSAIGGTAGAIIGAIAAIGTSVALPGLGLIIAGPIAAALAGAGAGGLTGGLVGALVGSGIPEEHAAEYENDIKNGGIVMGVKPRNAEDAKYFEDEFRASNGDRVRRY</sequence>